<keyword evidence="3" id="KW-0326">Glycosidase</keyword>
<dbReference type="GO" id="GO:0016798">
    <property type="term" value="F:hydrolase activity, acting on glycosyl bonds"/>
    <property type="evidence" value="ECO:0007669"/>
    <property type="project" value="UniProtKB-KW"/>
</dbReference>
<reference evidence="3 4" key="1">
    <citation type="submission" date="2021-01" db="EMBL/GenBank/DDBJ databases">
        <title>Genome public.</title>
        <authorList>
            <person name="Liu C."/>
            <person name="Sun Q."/>
        </authorList>
    </citation>
    <scope>NUCLEOTIDE SEQUENCE [LARGE SCALE GENOMIC DNA]</scope>
    <source>
        <strain evidence="3 4">YIM B02564</strain>
    </source>
</reference>
<keyword evidence="1" id="KW-0732">Signal</keyword>
<feature type="chain" id="PRO_5047407385" evidence="1">
    <location>
        <begin position="26"/>
        <end position="733"/>
    </location>
</feature>
<protein>
    <submittedName>
        <fullName evidence="3">Phosphodiester glycosidase family protein</fullName>
    </submittedName>
</protein>
<feature type="signal peptide" evidence="1">
    <location>
        <begin position="1"/>
        <end position="25"/>
    </location>
</feature>
<dbReference type="Gene3D" id="2.60.120.430">
    <property type="entry name" value="Galactose-binding lectin"/>
    <property type="match status" value="1"/>
</dbReference>
<gene>
    <name evidence="3" type="ORF">JK635_13615</name>
</gene>
<keyword evidence="3" id="KW-0378">Hydrolase</keyword>
<keyword evidence="4" id="KW-1185">Reference proteome</keyword>
<accession>A0ABS1TRP3</accession>
<dbReference type="EMBL" id="JAESWB010000181">
    <property type="protein sequence ID" value="MBL4953248.1"/>
    <property type="molecule type" value="Genomic_DNA"/>
</dbReference>
<dbReference type="Proteomes" id="UP000623967">
    <property type="component" value="Unassembled WGS sequence"/>
</dbReference>
<evidence type="ECO:0000259" key="2">
    <source>
        <dbReference type="Pfam" id="PF09992"/>
    </source>
</evidence>
<sequence>MKGFWFIFVLMLLGFVCMAIKPVQAATSIKQEFKASAGVTYQDYRINTSARNQAVRVLKANLSDPYTQIKVGIPDPLNKLSKTIARALTYYAPRHQVVGTINASFFGPTGLPVYLIAENNQLINAGKLPVGKTEYANEPIAFGMKDGKGIIAHYNLDLHFVHNGKSTPITASNKARATNQLILYTAKNPSKYTDTSEKGIEVVVEKLDAPLDLTFGSTVTGMVTKIRDYGDKTKTQIPKDGFVLSATGTSKAALKNIQIGDSISLAVDIDTLWQGADFMLGSGPMLVNKGKVDLSMDPKSPNAITRAPHTAVAVDKTGRNVFFVTVDGRQPGYSTGMNLTEFAQFLVSIGAYQALNLDGGGSTAMGVRYPGDSVVKLANSPADGFERYISTTLMAVSTAPNGQPTYIKAHKSNTSVLLKGSSIKILLDYVLDQYYNPVKASTKNLSITSKLGTAKGTAFTAAKAGKGTLTVKYSQAATSLPVEIVDQLAKLTISKSNLLVRNGDTVKLSVKGYDRKGRTVLMAPNAIQWSVTGKLGTISKDGTFTVTGTKGSGQITAAYGKTKAVVAVNIGPDQEVLDTFDQLTNWTVSSIRATAFSQSSTKKEPVKEGKAALKFNYDFTVSKSNTSAAYLNAAKSLVFTSRPNAIGVYVYGDGKNNWLRATLTDGKGKSRTIDFTKDMGLSWQGWKFVKAAIPKDVALPIKLKQIYVVQPHQELKSKGTLYFDQLQVFYGLK</sequence>
<name>A0ABS1TRP3_9BACI</name>
<feature type="domain" description="Phosphodiester glycosidase" evidence="2">
    <location>
        <begin position="220"/>
        <end position="394"/>
    </location>
</feature>
<proteinExistence type="predicted"/>
<evidence type="ECO:0000313" key="3">
    <source>
        <dbReference type="EMBL" id="MBL4953248.1"/>
    </source>
</evidence>
<dbReference type="Pfam" id="PF09992">
    <property type="entry name" value="NAGPA"/>
    <property type="match status" value="1"/>
</dbReference>
<organism evidence="3 4">
    <name type="scientific">Neobacillus paridis</name>
    <dbReference type="NCBI Taxonomy" id="2803862"/>
    <lineage>
        <taxon>Bacteria</taxon>
        <taxon>Bacillati</taxon>
        <taxon>Bacillota</taxon>
        <taxon>Bacilli</taxon>
        <taxon>Bacillales</taxon>
        <taxon>Bacillaceae</taxon>
        <taxon>Neobacillus</taxon>
    </lineage>
</organism>
<dbReference type="PANTHER" id="PTHR40446:SF2">
    <property type="entry name" value="N-ACETYLGLUCOSAMINE-1-PHOSPHODIESTER ALPHA-N-ACETYLGLUCOSAMINIDASE"/>
    <property type="match status" value="1"/>
</dbReference>
<evidence type="ECO:0000256" key="1">
    <source>
        <dbReference type="SAM" id="SignalP"/>
    </source>
</evidence>
<dbReference type="PANTHER" id="PTHR40446">
    <property type="entry name" value="N-ACETYLGLUCOSAMINE-1-PHOSPHODIESTER ALPHA-N-ACETYLGLUCOSAMINIDASE"/>
    <property type="match status" value="1"/>
</dbReference>
<comment type="caution">
    <text evidence="3">The sequence shown here is derived from an EMBL/GenBank/DDBJ whole genome shotgun (WGS) entry which is preliminary data.</text>
</comment>
<evidence type="ECO:0000313" key="4">
    <source>
        <dbReference type="Proteomes" id="UP000623967"/>
    </source>
</evidence>
<dbReference type="InterPro" id="IPR018711">
    <property type="entry name" value="NAGPA"/>
</dbReference>